<reference evidence="3" key="1">
    <citation type="submission" date="2015-07" db="EMBL/GenBank/DDBJ databases">
        <title>Draft genome sequence of a Pseudoalteromonas rubra strain, OCN096, isolated from Kaneohe Bay, Oahu, Hawaii.</title>
        <authorList>
            <person name="Beurmann S."/>
            <person name="Ushijima B."/>
            <person name="Belcaid M."/>
            <person name="Callahan S.M."/>
            <person name="Aeby G.S."/>
        </authorList>
    </citation>
    <scope>NUCLEOTIDE SEQUENCE [LARGE SCALE GENOMIC DNA]</scope>
    <source>
        <strain evidence="3">OCN096</strain>
    </source>
</reference>
<dbReference type="SUPFAM" id="SSF69618">
    <property type="entry name" value="HemD-like"/>
    <property type="match status" value="1"/>
</dbReference>
<evidence type="ECO:0000313" key="3">
    <source>
        <dbReference type="Proteomes" id="UP000036850"/>
    </source>
</evidence>
<name>A0A0L0EVV8_9GAMM</name>
<comment type="caution">
    <text evidence="2">The sequence shown here is derived from an EMBL/GenBank/DDBJ whole genome shotgun (WGS) entry which is preliminary data.</text>
</comment>
<sequence>MPALQQIEDNRVVVVKGRGGRTLISKTLKQRGARVSHCVVYERIPAATGSDIWLDHWQRQGIDGIVITSNAAIDAIFNTQQSELLNWLSSRRFIWSVNAVQNTFANNTR</sequence>
<dbReference type="PATRIC" id="fig|43658.6.peg.4755"/>
<feature type="domain" description="Tetrapyrrole biosynthesis uroporphyrinogen III synthase" evidence="1">
    <location>
        <begin position="4"/>
        <end position="89"/>
    </location>
</feature>
<gene>
    <name evidence="2" type="ORF">AC626_04015</name>
</gene>
<dbReference type="EMBL" id="LFZX01000018">
    <property type="protein sequence ID" value="KNC68562.1"/>
    <property type="molecule type" value="Genomic_DNA"/>
</dbReference>
<dbReference type="InterPro" id="IPR036108">
    <property type="entry name" value="4pyrrol_syn_uPrphyn_synt_sf"/>
</dbReference>
<organism evidence="2 3">
    <name type="scientific">Pseudoalteromonas rubra</name>
    <dbReference type="NCBI Taxonomy" id="43658"/>
    <lineage>
        <taxon>Bacteria</taxon>
        <taxon>Pseudomonadati</taxon>
        <taxon>Pseudomonadota</taxon>
        <taxon>Gammaproteobacteria</taxon>
        <taxon>Alteromonadales</taxon>
        <taxon>Pseudoalteromonadaceae</taxon>
        <taxon>Pseudoalteromonas</taxon>
    </lineage>
</organism>
<dbReference type="AlphaFoldDB" id="A0A0L0EVV8"/>
<protein>
    <recommendedName>
        <fullName evidence="1">Tetrapyrrole biosynthesis uroporphyrinogen III synthase domain-containing protein</fullName>
    </recommendedName>
</protein>
<proteinExistence type="predicted"/>
<dbReference type="Pfam" id="PF02602">
    <property type="entry name" value="HEM4"/>
    <property type="match status" value="1"/>
</dbReference>
<evidence type="ECO:0000313" key="2">
    <source>
        <dbReference type="EMBL" id="KNC68562.1"/>
    </source>
</evidence>
<accession>A0A0L0EVV8</accession>
<dbReference type="Proteomes" id="UP000036850">
    <property type="component" value="Unassembled WGS sequence"/>
</dbReference>
<dbReference type="Gene3D" id="3.40.50.10090">
    <property type="match status" value="2"/>
</dbReference>
<dbReference type="GO" id="GO:0033014">
    <property type="term" value="P:tetrapyrrole biosynthetic process"/>
    <property type="evidence" value="ECO:0007669"/>
    <property type="project" value="InterPro"/>
</dbReference>
<evidence type="ECO:0000259" key="1">
    <source>
        <dbReference type="Pfam" id="PF02602"/>
    </source>
</evidence>
<dbReference type="InterPro" id="IPR003754">
    <property type="entry name" value="4pyrrol_synth_uPrphyn_synth"/>
</dbReference>
<dbReference type="GO" id="GO:0004852">
    <property type="term" value="F:uroporphyrinogen-III synthase activity"/>
    <property type="evidence" value="ECO:0007669"/>
    <property type="project" value="InterPro"/>
</dbReference>